<dbReference type="InterPro" id="IPR036291">
    <property type="entry name" value="NAD(P)-bd_dom_sf"/>
</dbReference>
<reference evidence="7 8" key="1">
    <citation type="submission" date="2018-08" db="EMBL/GenBank/DDBJ databases">
        <title>A genome reference for cultivated species of the human gut microbiota.</title>
        <authorList>
            <person name="Zou Y."/>
            <person name="Xue W."/>
            <person name="Luo G."/>
        </authorList>
    </citation>
    <scope>NUCLEOTIDE SEQUENCE [LARGE SCALE GENOMIC DNA]</scope>
    <source>
        <strain evidence="7 8">TF08-11</strain>
    </source>
</reference>
<dbReference type="PANTHER" id="PTHR42789:SF1">
    <property type="entry name" value="D-ISOMER SPECIFIC 2-HYDROXYACID DEHYDROGENASE FAMILY PROTEIN (AFU_ORTHOLOGUE AFUA_6G10090)"/>
    <property type="match status" value="1"/>
</dbReference>
<evidence type="ECO:0000313" key="8">
    <source>
        <dbReference type="Proteomes" id="UP000260721"/>
    </source>
</evidence>
<name>A0A3E3DV33_9FIRM</name>
<dbReference type="Pfam" id="PF02826">
    <property type="entry name" value="2-Hacid_dh_C"/>
    <property type="match status" value="1"/>
</dbReference>
<dbReference type="InterPro" id="IPR006139">
    <property type="entry name" value="D-isomer_2_OHA_DH_cat_dom"/>
</dbReference>
<evidence type="ECO:0000313" key="7">
    <source>
        <dbReference type="EMBL" id="RGD72829.1"/>
    </source>
</evidence>
<dbReference type="PANTHER" id="PTHR42789">
    <property type="entry name" value="D-ISOMER SPECIFIC 2-HYDROXYACID DEHYDROGENASE FAMILY PROTEIN (AFU_ORTHOLOGUE AFUA_6G10090)"/>
    <property type="match status" value="1"/>
</dbReference>
<gene>
    <name evidence="7" type="ORF">DXC78_12145</name>
</gene>
<dbReference type="Gene3D" id="3.40.50.720">
    <property type="entry name" value="NAD(P)-binding Rossmann-like Domain"/>
    <property type="match status" value="2"/>
</dbReference>
<dbReference type="RefSeq" id="WP_117447264.1">
    <property type="nucleotide sequence ID" value="NZ_CALCIP010000032.1"/>
</dbReference>
<comment type="caution">
    <text evidence="7">The sequence shown here is derived from an EMBL/GenBank/DDBJ whole genome shotgun (WGS) entry which is preliminary data.</text>
</comment>
<dbReference type="SUPFAM" id="SSF52283">
    <property type="entry name" value="Formate/glycerate dehydrogenase catalytic domain-like"/>
    <property type="match status" value="1"/>
</dbReference>
<feature type="domain" description="D-isomer specific 2-hydroxyacid dehydrogenase catalytic" evidence="5">
    <location>
        <begin position="62"/>
        <end position="347"/>
    </location>
</feature>
<organism evidence="7 8">
    <name type="scientific">Faecalicoccus pleomorphus</name>
    <dbReference type="NCBI Taxonomy" id="1323"/>
    <lineage>
        <taxon>Bacteria</taxon>
        <taxon>Bacillati</taxon>
        <taxon>Bacillota</taxon>
        <taxon>Erysipelotrichia</taxon>
        <taxon>Erysipelotrichales</taxon>
        <taxon>Erysipelotrichaceae</taxon>
        <taxon>Faecalicoccus</taxon>
    </lineage>
</organism>
<dbReference type="InterPro" id="IPR050857">
    <property type="entry name" value="D-2-hydroxyacid_DH"/>
</dbReference>
<evidence type="ECO:0000256" key="2">
    <source>
        <dbReference type="ARBA" id="ARBA00023002"/>
    </source>
</evidence>
<proteinExistence type="inferred from homology"/>
<protein>
    <submittedName>
        <fullName evidence="7">3-phosphoglycerate dehydrogenase</fullName>
    </submittedName>
</protein>
<dbReference type="Pfam" id="PF00389">
    <property type="entry name" value="2-Hacid_dh"/>
    <property type="match status" value="1"/>
</dbReference>
<dbReference type="AlphaFoldDB" id="A0A3E3DV33"/>
<comment type="similarity">
    <text evidence="1 4">Belongs to the D-isomer specific 2-hydroxyacid dehydrogenase family.</text>
</comment>
<evidence type="ECO:0000256" key="1">
    <source>
        <dbReference type="ARBA" id="ARBA00005854"/>
    </source>
</evidence>
<dbReference type="CDD" id="cd12171">
    <property type="entry name" value="2-Hacid_dh_10"/>
    <property type="match status" value="1"/>
</dbReference>
<dbReference type="Proteomes" id="UP000260721">
    <property type="component" value="Unassembled WGS sequence"/>
</dbReference>
<accession>A0A3E3DV33</accession>
<dbReference type="FunFam" id="3.40.50.720:FF:000203">
    <property type="entry name" value="D-3-phosphoglycerate dehydrogenase (SerA)"/>
    <property type="match status" value="1"/>
</dbReference>
<evidence type="ECO:0000259" key="6">
    <source>
        <dbReference type="Pfam" id="PF02826"/>
    </source>
</evidence>
<keyword evidence="3" id="KW-0520">NAD</keyword>
<sequence>MSKKQNIVCVYDGGITKELMQEMKNLEEYGAKVTLVEDTDMYAMGPITDRMLLIEQKGVDAAPNCDNLLKACKETDVDILVVHVASINKEVISACPHLKLAAVLRGGYENADVNALTEKKIPLINAPWRSADAVADFTVGMMIAENKNIARSHKLIFDGKWCKKYTNQEYIHNMRNCTVGLIGYGYIGSRVAKRLSGFESRVIVYDPFVNPELLKKQGVEVVDFDTLLKESDFVSVHLRLSDKTKHFIGKKELDKMKNTAYLINTARSGLVDTEALVEALQNKTIGGAAIDVFDTEPLPKEHPYLQLDNITLTSHLAGTSCDTMRTSVEIGLEEIKKFLTGQKMQNVRNKI</sequence>
<evidence type="ECO:0000259" key="5">
    <source>
        <dbReference type="Pfam" id="PF00389"/>
    </source>
</evidence>
<dbReference type="GO" id="GO:0016616">
    <property type="term" value="F:oxidoreductase activity, acting on the CH-OH group of donors, NAD or NADP as acceptor"/>
    <property type="evidence" value="ECO:0007669"/>
    <property type="project" value="InterPro"/>
</dbReference>
<dbReference type="InterPro" id="IPR006140">
    <property type="entry name" value="D-isomer_DH_NAD-bd"/>
</dbReference>
<dbReference type="EMBL" id="QUSK01000039">
    <property type="protein sequence ID" value="RGD72829.1"/>
    <property type="molecule type" value="Genomic_DNA"/>
</dbReference>
<keyword evidence="2 4" id="KW-0560">Oxidoreductase</keyword>
<evidence type="ECO:0000256" key="3">
    <source>
        <dbReference type="ARBA" id="ARBA00023027"/>
    </source>
</evidence>
<feature type="domain" description="D-isomer specific 2-hydroxyacid dehydrogenase NAD-binding" evidence="6">
    <location>
        <begin position="139"/>
        <end position="317"/>
    </location>
</feature>
<dbReference type="GO" id="GO:0051287">
    <property type="term" value="F:NAD binding"/>
    <property type="evidence" value="ECO:0007669"/>
    <property type="project" value="InterPro"/>
</dbReference>
<dbReference type="SUPFAM" id="SSF51735">
    <property type="entry name" value="NAD(P)-binding Rossmann-fold domains"/>
    <property type="match status" value="1"/>
</dbReference>
<evidence type="ECO:0000256" key="4">
    <source>
        <dbReference type="RuleBase" id="RU003719"/>
    </source>
</evidence>